<accession>A0A1X2HYX4</accession>
<evidence type="ECO:0000256" key="1">
    <source>
        <dbReference type="ARBA" id="ARBA00022729"/>
    </source>
</evidence>
<dbReference type="Pfam" id="PF07250">
    <property type="entry name" value="Glyoxal_oxid_N"/>
    <property type="match status" value="2"/>
</dbReference>
<organism evidence="5 6">
    <name type="scientific">Absidia repens</name>
    <dbReference type="NCBI Taxonomy" id="90262"/>
    <lineage>
        <taxon>Eukaryota</taxon>
        <taxon>Fungi</taxon>
        <taxon>Fungi incertae sedis</taxon>
        <taxon>Mucoromycota</taxon>
        <taxon>Mucoromycotina</taxon>
        <taxon>Mucoromycetes</taxon>
        <taxon>Mucorales</taxon>
        <taxon>Cunninghamellaceae</taxon>
        <taxon>Absidia</taxon>
    </lineage>
</organism>
<gene>
    <name evidence="5" type="ORF">BCR42DRAFT_456789</name>
</gene>
<dbReference type="InterPro" id="IPR011043">
    <property type="entry name" value="Gal_Oxase/kelch_b-propeller"/>
</dbReference>
<dbReference type="InterPro" id="IPR014756">
    <property type="entry name" value="Ig_E-set"/>
</dbReference>
<comment type="caution">
    <text evidence="5">The sequence shown here is derived from an EMBL/GenBank/DDBJ whole genome shotgun (WGS) entry which is preliminary data.</text>
</comment>
<dbReference type="PANTHER" id="PTHR32208">
    <property type="entry name" value="SECRETED PROTEIN-RELATED"/>
    <property type="match status" value="1"/>
</dbReference>
<dbReference type="AlphaFoldDB" id="A0A1X2HYX4"/>
<evidence type="ECO:0000259" key="3">
    <source>
        <dbReference type="Pfam" id="PF07250"/>
    </source>
</evidence>
<dbReference type="CDD" id="cd02851">
    <property type="entry name" value="E_set_GO_C"/>
    <property type="match status" value="1"/>
</dbReference>
<dbReference type="EMBL" id="MCGE01000043">
    <property type="protein sequence ID" value="ORZ05655.1"/>
    <property type="molecule type" value="Genomic_DNA"/>
</dbReference>
<dbReference type="InterPro" id="IPR037293">
    <property type="entry name" value="Gal_Oxidase_central_sf"/>
</dbReference>
<dbReference type="PANTHER" id="PTHR32208:SF21">
    <property type="entry name" value="LOW QUALITY PROTEIN: ALDEHYDE OXIDASE GLOX-LIKE"/>
    <property type="match status" value="1"/>
</dbReference>
<dbReference type="SUPFAM" id="SSF81296">
    <property type="entry name" value="E set domains"/>
    <property type="match status" value="1"/>
</dbReference>
<keyword evidence="1 2" id="KW-0732">Signal</keyword>
<feature type="chain" id="PRO_5013208046" evidence="2">
    <location>
        <begin position="21"/>
        <end position="518"/>
    </location>
</feature>
<feature type="signal peptide" evidence="2">
    <location>
        <begin position="1"/>
        <end position="20"/>
    </location>
</feature>
<dbReference type="InterPro" id="IPR009880">
    <property type="entry name" value="Glyoxal_oxidase_N"/>
</dbReference>
<feature type="domain" description="Glyoxal oxidase N-terminal" evidence="3">
    <location>
        <begin position="73"/>
        <end position="175"/>
    </location>
</feature>
<evidence type="ECO:0000256" key="2">
    <source>
        <dbReference type="SAM" id="SignalP"/>
    </source>
</evidence>
<dbReference type="Pfam" id="PF09118">
    <property type="entry name" value="GO-like_E_set"/>
    <property type="match status" value="1"/>
</dbReference>
<dbReference type="Gene3D" id="2.60.40.10">
    <property type="entry name" value="Immunoglobulins"/>
    <property type="match status" value="1"/>
</dbReference>
<evidence type="ECO:0000259" key="4">
    <source>
        <dbReference type="Pfam" id="PF09118"/>
    </source>
</evidence>
<protein>
    <submittedName>
        <fullName evidence="5">Glyoxal oxidase N-terminus-domain-containing protein</fullName>
    </submittedName>
</protein>
<dbReference type="InterPro" id="IPR013783">
    <property type="entry name" value="Ig-like_fold"/>
</dbReference>
<dbReference type="Gene3D" id="2.130.10.80">
    <property type="entry name" value="Galactose oxidase/kelch, beta-propeller"/>
    <property type="match status" value="2"/>
</dbReference>
<dbReference type="OrthoDB" id="2019572at2759"/>
<feature type="domain" description="Glyoxal oxidase N-terminal" evidence="3">
    <location>
        <begin position="197"/>
        <end position="406"/>
    </location>
</feature>
<feature type="domain" description="Galactose oxidase-like Early set" evidence="4">
    <location>
        <begin position="412"/>
        <end position="512"/>
    </location>
</feature>
<evidence type="ECO:0000313" key="6">
    <source>
        <dbReference type="Proteomes" id="UP000193560"/>
    </source>
</evidence>
<evidence type="ECO:0000313" key="5">
    <source>
        <dbReference type="EMBL" id="ORZ05655.1"/>
    </source>
</evidence>
<dbReference type="InterPro" id="IPR015202">
    <property type="entry name" value="GO-like_E_set"/>
</dbReference>
<proteinExistence type="predicted"/>
<dbReference type="Proteomes" id="UP000193560">
    <property type="component" value="Unassembled WGS sequence"/>
</dbReference>
<reference evidence="5 6" key="1">
    <citation type="submission" date="2016-07" db="EMBL/GenBank/DDBJ databases">
        <title>Pervasive Adenine N6-methylation of Active Genes in Fungi.</title>
        <authorList>
            <consortium name="DOE Joint Genome Institute"/>
            <person name="Mondo S.J."/>
            <person name="Dannebaum R.O."/>
            <person name="Kuo R.C."/>
            <person name="Labutti K."/>
            <person name="Haridas S."/>
            <person name="Kuo A."/>
            <person name="Salamov A."/>
            <person name="Ahrendt S.R."/>
            <person name="Lipzen A."/>
            <person name="Sullivan W."/>
            <person name="Andreopoulos W.B."/>
            <person name="Clum A."/>
            <person name="Lindquist E."/>
            <person name="Daum C."/>
            <person name="Ramamoorthy G.K."/>
            <person name="Gryganskyi A."/>
            <person name="Culley D."/>
            <person name="Magnuson J.K."/>
            <person name="James T.Y."/>
            <person name="O'Malley M.A."/>
            <person name="Stajich J.E."/>
            <person name="Spatafora J.W."/>
            <person name="Visel A."/>
            <person name="Grigoriev I.V."/>
        </authorList>
    </citation>
    <scope>NUCLEOTIDE SEQUENCE [LARGE SCALE GENOMIC DNA]</scope>
    <source>
        <strain evidence="5 6">NRRL 1336</strain>
    </source>
</reference>
<dbReference type="STRING" id="90262.A0A1X2HYX4"/>
<keyword evidence="6" id="KW-1185">Reference proteome</keyword>
<name>A0A1X2HYX4_9FUNG</name>
<sequence length="518" mass="57003">MKKFFILLLCLSAIATTLNAQLGDDPFSTSTTPPSEWAETGTMIQTGRTGVTAMHAVLLNENNILIIDKAEWNEAQLDSGISAYSCEYHIDTNTYRTLALQSNTFCSAGGFLGNGTMISTGGAEGVGRWGLKAKKGHQAVRHFDVCNDRTCEWHEYSANRMTNDRWYPTVEQLPLATCLSLVAVSKAQNAHHALQPIPFCVSLPNGHLFIFANTKSMIFDYEANKVIQQLPDLPGVPRSYPLTGGAVMLPLDPANNYAVEILICGGSERMHANSPADATCGRINLDDTKPTWEMDTFVSPRLMPDGVILADGSIGWVNGCQRGWAGYSHRNHDPTFNPLIYHPNQPFGDRWQSGLANTTIARMYHSVALTLPDGRIWIAGSNNNDPPDVDALYPTEFRVEYFSPPYLFKGPRPRVAHVPSQWIYGASYDFLVHLPSPNTDQRPLKVGLLRPGFSTHSLHMSQRYLVLRHTLSSDGQTLIVHAPPKPSLFPPGKGYLFVVHDGVPSVGVEIDIQPSSSS</sequence>
<dbReference type="SUPFAM" id="SSF50965">
    <property type="entry name" value="Galactose oxidase, central domain"/>
    <property type="match status" value="1"/>
</dbReference>